<dbReference type="EMBL" id="EU016582">
    <property type="protein sequence ID" value="ABZ06690.1"/>
    <property type="molecule type" value="Genomic_DNA"/>
</dbReference>
<name>B3T280_9ZZZZ</name>
<sequence length="250" mass="27782">MSLRSCEEQNMIIEIVEFDDDRLEAAASLVAARYGTELEQEPLLSRRYQHAAETIPFLHELRNKGPGVAAPGDGRLIGFILGMVSMFKGVYTAYVPDFGHGTDTLKSRNVYRDMYAQLAARWVGSGCFTHNISIMAHHRQAIDAFHSLGFGMINIDALRDFSPGPDLPHKIEVRRAGRRDLEVVMSLETKLKRHLASSPIFIPSLPNPEMQRSVEEELLDSDQPIWIASHEGAPVGFIVTESTGRGPVLA</sequence>
<protein>
    <recommendedName>
        <fullName evidence="2">N-acetyltransferase domain-containing protein</fullName>
    </recommendedName>
</protein>
<dbReference type="InterPro" id="IPR016181">
    <property type="entry name" value="Acyl_CoA_acyltransferase"/>
</dbReference>
<reference evidence="1" key="1">
    <citation type="journal article" date="2008" name="ISME J.">
        <title>Genomic patterns of recombination, clonal divergence and environment in marine microbial populations.</title>
        <authorList>
            <person name="Konstantinidis K.T."/>
            <person name="Delong E.F."/>
        </authorList>
    </citation>
    <scope>NUCLEOTIDE SEQUENCE</scope>
</reference>
<evidence type="ECO:0008006" key="2">
    <source>
        <dbReference type="Google" id="ProtNLM"/>
    </source>
</evidence>
<dbReference type="SUPFAM" id="SSF55729">
    <property type="entry name" value="Acyl-CoA N-acyltransferases (Nat)"/>
    <property type="match status" value="1"/>
</dbReference>
<proteinExistence type="predicted"/>
<accession>B3T280</accession>
<dbReference type="Gene3D" id="3.40.630.30">
    <property type="match status" value="1"/>
</dbReference>
<dbReference type="AlphaFoldDB" id="B3T280"/>
<organism evidence="1">
    <name type="scientific">uncultured marine microorganism HF4000_137B17</name>
    <dbReference type="NCBI Taxonomy" id="455523"/>
    <lineage>
        <taxon>unclassified sequences</taxon>
        <taxon>environmental samples</taxon>
    </lineage>
</organism>
<gene>
    <name evidence="1" type="ORF">ALOHA_HF4000137B17ctg1g26</name>
</gene>
<evidence type="ECO:0000313" key="1">
    <source>
        <dbReference type="EMBL" id="ABZ06690.1"/>
    </source>
</evidence>